<organism evidence="1 2">
    <name type="scientific">Intoshia linei</name>
    <dbReference type="NCBI Taxonomy" id="1819745"/>
    <lineage>
        <taxon>Eukaryota</taxon>
        <taxon>Metazoa</taxon>
        <taxon>Spiralia</taxon>
        <taxon>Lophotrochozoa</taxon>
        <taxon>Mesozoa</taxon>
        <taxon>Orthonectida</taxon>
        <taxon>Rhopaluridae</taxon>
        <taxon>Intoshia</taxon>
    </lineage>
</organism>
<dbReference type="PANTHER" id="PTHR45913:SF19">
    <property type="entry name" value="LOW QUALITY PROTEIN: ZINC FINGER BED DOMAIN-CONTAINING PROTEIN 5-LIKE"/>
    <property type="match status" value="1"/>
</dbReference>
<protein>
    <recommendedName>
        <fullName evidence="3">HAT C-terminal dimerisation domain-containing protein</fullName>
    </recommendedName>
</protein>
<dbReference type="AlphaFoldDB" id="A0A177APZ3"/>
<evidence type="ECO:0000313" key="2">
    <source>
        <dbReference type="Proteomes" id="UP000078046"/>
    </source>
</evidence>
<evidence type="ECO:0000313" key="1">
    <source>
        <dbReference type="EMBL" id="OAF64087.1"/>
    </source>
</evidence>
<gene>
    <name evidence="1" type="ORF">A3Q56_08204</name>
</gene>
<feature type="non-terminal residue" evidence="1">
    <location>
        <position position="1"/>
    </location>
</feature>
<dbReference type="PANTHER" id="PTHR45913">
    <property type="entry name" value="EPM2A-INTERACTING PROTEIN 1"/>
    <property type="match status" value="1"/>
</dbReference>
<name>A0A177APZ3_9BILA</name>
<dbReference type="EMBL" id="LWCA01002145">
    <property type="protein sequence ID" value="OAF64087.1"/>
    <property type="molecule type" value="Genomic_DNA"/>
</dbReference>
<proteinExistence type="predicted"/>
<evidence type="ECO:0008006" key="3">
    <source>
        <dbReference type="Google" id="ProtNLM"/>
    </source>
</evidence>
<accession>A0A177APZ3</accession>
<dbReference type="OrthoDB" id="6140090at2759"/>
<sequence length="201" mass="23545">CTKLAYLSDICDHFNRVNAIDKIHSLKKELGVWKRQGNFAMFIKTNECNLKYSITSLIVDNLTDLKDKLHHYFLNINTKDYNWIRNPFISIPKNVKFIEEEEFIDIKNDRSLLVMYNNAHLSSFYINVSKICPTVAKEALKIFLQFSTTYICEISFFAMLLIKSYKRGSFKMLDDELRGSLTQIPTNVKRICLSKQSQISY</sequence>
<reference evidence="1 2" key="1">
    <citation type="submission" date="2016-04" db="EMBL/GenBank/DDBJ databases">
        <title>The genome of Intoshia linei affirms orthonectids as highly simplified spiralians.</title>
        <authorList>
            <person name="Mikhailov K.V."/>
            <person name="Slusarev G.S."/>
            <person name="Nikitin M.A."/>
            <person name="Logacheva M.D."/>
            <person name="Penin A."/>
            <person name="Aleoshin V."/>
            <person name="Panchin Y.V."/>
        </authorList>
    </citation>
    <scope>NUCLEOTIDE SEQUENCE [LARGE SCALE GENOMIC DNA]</scope>
    <source>
        <strain evidence="1">Intl2013</strain>
        <tissue evidence="1">Whole animal</tissue>
    </source>
</reference>
<comment type="caution">
    <text evidence="1">The sequence shown here is derived from an EMBL/GenBank/DDBJ whole genome shotgun (WGS) entry which is preliminary data.</text>
</comment>
<dbReference type="Proteomes" id="UP000078046">
    <property type="component" value="Unassembled WGS sequence"/>
</dbReference>
<keyword evidence="2" id="KW-1185">Reference proteome</keyword>